<dbReference type="CDD" id="cd02440">
    <property type="entry name" value="AdoMet_MTases"/>
    <property type="match status" value="1"/>
</dbReference>
<evidence type="ECO:0000259" key="2">
    <source>
        <dbReference type="Pfam" id="PF13649"/>
    </source>
</evidence>
<dbReference type="Pfam" id="PF13649">
    <property type="entry name" value="Methyltransf_25"/>
    <property type="match status" value="1"/>
</dbReference>
<reference evidence="3" key="2">
    <citation type="submission" date="2025-08" db="UniProtKB">
        <authorList>
            <consortium name="RefSeq"/>
        </authorList>
    </citation>
    <scope>IDENTIFICATION</scope>
</reference>
<feature type="domain" description="Methyltransferase" evidence="2">
    <location>
        <begin position="18"/>
        <end position="115"/>
    </location>
</feature>
<dbReference type="GeneID" id="4978822"/>
<organism evidence="3">
    <name type="scientific">Aspergillus niger</name>
    <dbReference type="NCBI Taxonomy" id="5061"/>
    <lineage>
        <taxon>Eukaryota</taxon>
        <taxon>Fungi</taxon>
        <taxon>Dikarya</taxon>
        <taxon>Ascomycota</taxon>
        <taxon>Pezizomycotina</taxon>
        <taxon>Eurotiomycetes</taxon>
        <taxon>Eurotiomycetidae</taxon>
        <taxon>Eurotiales</taxon>
        <taxon>Aspergillaceae</taxon>
        <taxon>Aspergillus</taxon>
        <taxon>Aspergillus subgen. Circumdati</taxon>
    </lineage>
</organism>
<dbReference type="KEGG" id="ang:An02g03360"/>
<evidence type="ECO:0000256" key="1">
    <source>
        <dbReference type="SAM" id="MobiDB-lite"/>
    </source>
</evidence>
<protein>
    <recommendedName>
        <fullName evidence="2">Methyltransferase domain-containing protein</fullName>
    </recommendedName>
</protein>
<sequence length="531" mass="58669">MIFDNRLIFPRDCEPQRVLDCGHGAGSWAIQVAEDFPECEVIGVDISPHMIPDDEDDDYDVAENLEFQVDDLNRPFTFPPGYFDLVNSRMMAAGIDGSRWSSYIQDIKRVLKPGGWVQLVEIYFNVQSDNGSLTENHALRQWSTKLMSSVEGVKDLRIGTRLRDLLLAAGLKEVESTMIPVPLCEWPSGEFFQASISKANRKITRRLLAAVALYPLTQRLHMSHDEFQQLIDQAQKEAENPSLKTYFPLQCPVKGTSSLILHPQPAFIRLAGRASVHCHAYSQGISIPLAVFLSTPVGTPGRFPDVGIQRGRVLPPTKAVQVINRHRIARGIIPVVLEGAMQTGQENMLIATDESQSKSRPLVPLLTTTDEGSDGSAIIKNHPTKREVPVVNRVAQLAHLGRGHKGVNQEEEEEEEENKSYGDKKRGGTAFRDGTRATGPEKDRPKISSGPDALLAATPPSKTTTGAHGARQWSTPSLVPARPRSIKPRRPIYRVSLGKDAMEALTFPTSRKGSLARHLLGHIPRSTTTTE</sequence>
<accession>A0AAJ8BY60</accession>
<reference evidence="3" key="1">
    <citation type="submission" date="2025-02" db="EMBL/GenBank/DDBJ databases">
        <authorList>
            <consortium name="NCBI Genome Project"/>
        </authorList>
    </citation>
    <scope>NUCLEOTIDE SEQUENCE</scope>
</reference>
<dbReference type="SUPFAM" id="SSF53335">
    <property type="entry name" value="S-adenosyl-L-methionine-dependent methyltransferases"/>
    <property type="match status" value="1"/>
</dbReference>
<dbReference type="RefSeq" id="XP_059605113.1">
    <property type="nucleotide sequence ID" value="XM_059746177.1"/>
</dbReference>
<dbReference type="AlphaFoldDB" id="A0AAJ8BY60"/>
<dbReference type="PANTHER" id="PTHR43591:SF24">
    <property type="entry name" value="2-METHOXY-6-POLYPRENYL-1,4-BENZOQUINOL METHYLASE, MITOCHONDRIAL"/>
    <property type="match status" value="1"/>
</dbReference>
<feature type="region of interest" description="Disordered" evidence="1">
    <location>
        <begin position="399"/>
        <end position="484"/>
    </location>
</feature>
<dbReference type="VEuPathDB" id="FungiDB:An02g03360"/>
<dbReference type="InterPro" id="IPR041698">
    <property type="entry name" value="Methyltransf_25"/>
</dbReference>
<feature type="compositionally biased region" description="Basic and acidic residues" evidence="1">
    <location>
        <begin position="433"/>
        <end position="446"/>
    </location>
</feature>
<gene>
    <name evidence="3" type="ORF">An02g03360</name>
</gene>
<evidence type="ECO:0000313" key="3">
    <source>
        <dbReference type="RefSeq" id="XP_059605113.1"/>
    </source>
</evidence>
<proteinExistence type="predicted"/>
<dbReference type="InterPro" id="IPR029063">
    <property type="entry name" value="SAM-dependent_MTases_sf"/>
</dbReference>
<dbReference type="PANTHER" id="PTHR43591">
    <property type="entry name" value="METHYLTRANSFERASE"/>
    <property type="match status" value="1"/>
</dbReference>
<dbReference type="Gene3D" id="3.40.50.150">
    <property type="entry name" value="Vaccinia Virus protein VP39"/>
    <property type="match status" value="1"/>
</dbReference>
<name>A0AAJ8BY60_ASPNG</name>
<feature type="compositionally biased region" description="Polar residues" evidence="1">
    <location>
        <begin position="460"/>
        <end position="477"/>
    </location>
</feature>